<dbReference type="GO" id="GO:0061630">
    <property type="term" value="F:ubiquitin protein ligase activity"/>
    <property type="evidence" value="ECO:0007669"/>
    <property type="project" value="EnsemblFungi"/>
</dbReference>
<evidence type="ECO:0000313" key="8">
    <source>
        <dbReference type="Proteomes" id="UP000094236"/>
    </source>
</evidence>
<dbReference type="GO" id="GO:0003688">
    <property type="term" value="F:DNA replication origin binding"/>
    <property type="evidence" value="ECO:0007669"/>
    <property type="project" value="EnsemblFungi"/>
</dbReference>
<evidence type="ECO:0000259" key="6">
    <source>
        <dbReference type="PROSITE" id="PS50069"/>
    </source>
</evidence>
<protein>
    <recommendedName>
        <fullName evidence="6">Cullin family profile domain-containing protein</fullName>
    </recommendedName>
</protein>
<dbReference type="Pfam" id="PF26557">
    <property type="entry name" value="Cullin_AB"/>
    <property type="match status" value="1"/>
</dbReference>
<comment type="similarity">
    <text evidence="1 4 5">Belongs to the cullin family.</text>
</comment>
<dbReference type="STRING" id="669874.A0A1E4TQ44"/>
<keyword evidence="8" id="KW-1185">Reference proteome</keyword>
<name>A0A1E4TQ44_PACTA</name>
<dbReference type="Gene3D" id="3.30.230.130">
    <property type="entry name" value="Cullin, Chain C, Domain 2"/>
    <property type="match status" value="1"/>
</dbReference>
<dbReference type="Gene3D" id="1.10.10.10">
    <property type="entry name" value="Winged helix-like DNA-binding domain superfamily/Winged helix DNA-binding domain"/>
    <property type="match status" value="1"/>
</dbReference>
<reference evidence="8" key="1">
    <citation type="submission" date="2016-05" db="EMBL/GenBank/DDBJ databases">
        <title>Comparative genomics of biotechnologically important yeasts.</title>
        <authorList>
            <consortium name="DOE Joint Genome Institute"/>
            <person name="Riley R."/>
            <person name="Haridas S."/>
            <person name="Wolfe K.H."/>
            <person name="Lopes M.R."/>
            <person name="Hittinger C.T."/>
            <person name="Goker M."/>
            <person name="Salamov A."/>
            <person name="Wisecaver J."/>
            <person name="Long T.M."/>
            <person name="Aerts A.L."/>
            <person name="Barry K."/>
            <person name="Choi C."/>
            <person name="Clum A."/>
            <person name="Coughlan A.Y."/>
            <person name="Deshpande S."/>
            <person name="Douglass A.P."/>
            <person name="Hanson S.J."/>
            <person name="Klenk H.-P."/>
            <person name="Labutti K."/>
            <person name="Lapidus A."/>
            <person name="Lindquist E."/>
            <person name="Lipzen A."/>
            <person name="Meier-Kolthoff J.P."/>
            <person name="Ohm R.A."/>
            <person name="Otillar R.P."/>
            <person name="Pangilinan J."/>
            <person name="Peng Y."/>
            <person name="Rokas A."/>
            <person name="Rosa C.A."/>
            <person name="Scheuner C."/>
            <person name="Sibirny A.A."/>
            <person name="Slot J.C."/>
            <person name="Stielow J.B."/>
            <person name="Sun H."/>
            <person name="Kurtzman C.P."/>
            <person name="Blackwell M."/>
            <person name="Grigoriev I.V."/>
            <person name="Jeffries T.W."/>
        </authorList>
    </citation>
    <scope>NUCLEOTIDE SEQUENCE [LARGE SCALE GENOMIC DNA]</scope>
    <source>
        <strain evidence="8">NRRL Y-2460</strain>
    </source>
</reference>
<dbReference type="PANTHER" id="PTHR11932">
    <property type="entry name" value="CULLIN"/>
    <property type="match status" value="1"/>
</dbReference>
<keyword evidence="3" id="KW-0832">Ubl conjugation</keyword>
<gene>
    <name evidence="7" type="ORF">PACTADRAFT_4740</name>
</gene>
<evidence type="ECO:0000256" key="4">
    <source>
        <dbReference type="PROSITE-ProRule" id="PRU00330"/>
    </source>
</evidence>
<dbReference type="GO" id="GO:0031146">
    <property type="term" value="P:SCF-dependent proteasomal ubiquitin-dependent protein catabolic process"/>
    <property type="evidence" value="ECO:0007669"/>
    <property type="project" value="EnsemblFungi"/>
</dbReference>
<dbReference type="InterPro" id="IPR016159">
    <property type="entry name" value="Cullin_repeat-like_dom_sf"/>
</dbReference>
<dbReference type="FunFam" id="1.20.1310.10:FF:000055">
    <property type="entry name" value="Cullin family protein"/>
    <property type="match status" value="1"/>
</dbReference>
<dbReference type="GO" id="GO:0010828">
    <property type="term" value="P:positive regulation of D-glucose transmembrane transport"/>
    <property type="evidence" value="ECO:0007669"/>
    <property type="project" value="EnsemblFungi"/>
</dbReference>
<dbReference type="InterPro" id="IPR036317">
    <property type="entry name" value="Cullin_homology_sf"/>
</dbReference>
<dbReference type="InterPro" id="IPR036388">
    <property type="entry name" value="WH-like_DNA-bd_sf"/>
</dbReference>
<dbReference type="FunFam" id="1.20.1310.10:FF:000001">
    <property type="entry name" value="Cullin 3"/>
    <property type="match status" value="1"/>
</dbReference>
<feature type="domain" description="Cullin family profile" evidence="6">
    <location>
        <begin position="421"/>
        <end position="653"/>
    </location>
</feature>
<accession>A0A1E4TQ44</accession>
<dbReference type="FunFam" id="1.20.1310.10:FF:000029">
    <property type="entry name" value="Cullin homolog 1"/>
    <property type="match status" value="1"/>
</dbReference>
<dbReference type="Pfam" id="PF00888">
    <property type="entry name" value="Cullin"/>
    <property type="match status" value="1"/>
</dbReference>
<evidence type="ECO:0000256" key="1">
    <source>
        <dbReference type="ARBA" id="ARBA00006019"/>
    </source>
</evidence>
<dbReference type="GO" id="GO:0031625">
    <property type="term" value="F:ubiquitin protein ligase binding"/>
    <property type="evidence" value="ECO:0007669"/>
    <property type="project" value="InterPro"/>
</dbReference>
<dbReference type="FunFam" id="1.10.10.10:FF:000014">
    <property type="entry name" value="Cullin 1"/>
    <property type="match status" value="1"/>
</dbReference>
<dbReference type="GO" id="GO:0030674">
    <property type="term" value="F:protein-macromolecule adaptor activity"/>
    <property type="evidence" value="ECO:0007669"/>
    <property type="project" value="EnsemblFungi"/>
</dbReference>
<dbReference type="InterPro" id="IPR036390">
    <property type="entry name" value="WH_DNA-bd_sf"/>
</dbReference>
<dbReference type="AlphaFoldDB" id="A0A1E4TQ44"/>
<evidence type="ECO:0000256" key="2">
    <source>
        <dbReference type="ARBA" id="ARBA00022499"/>
    </source>
</evidence>
<dbReference type="SUPFAM" id="SSF75632">
    <property type="entry name" value="Cullin homology domain"/>
    <property type="match status" value="1"/>
</dbReference>
<keyword evidence="2" id="KW-1017">Isopeptide bond</keyword>
<dbReference type="Gene3D" id="1.20.1310.10">
    <property type="entry name" value="Cullin Repeats"/>
    <property type="match status" value="4"/>
</dbReference>
<organism evidence="7 8">
    <name type="scientific">Pachysolen tannophilus NRRL Y-2460</name>
    <dbReference type="NCBI Taxonomy" id="669874"/>
    <lineage>
        <taxon>Eukaryota</taxon>
        <taxon>Fungi</taxon>
        <taxon>Dikarya</taxon>
        <taxon>Ascomycota</taxon>
        <taxon>Saccharomycotina</taxon>
        <taxon>Pichiomycetes</taxon>
        <taxon>Pachysolenaceae</taxon>
        <taxon>Pachysolen</taxon>
    </lineage>
</organism>
<dbReference type="GO" id="GO:0043224">
    <property type="term" value="C:nuclear SCF ubiquitin ligase complex"/>
    <property type="evidence" value="ECO:0007669"/>
    <property type="project" value="EnsemblFungi"/>
</dbReference>
<dbReference type="Proteomes" id="UP000094236">
    <property type="component" value="Unassembled WGS sequence"/>
</dbReference>
<dbReference type="OrthoDB" id="27073at2759"/>
<dbReference type="Pfam" id="PF10557">
    <property type="entry name" value="Cullin_Nedd8"/>
    <property type="match status" value="1"/>
</dbReference>
<evidence type="ECO:0000256" key="3">
    <source>
        <dbReference type="ARBA" id="ARBA00022843"/>
    </source>
</evidence>
<dbReference type="SUPFAM" id="SSF74788">
    <property type="entry name" value="Cullin repeat-like"/>
    <property type="match status" value="1"/>
</dbReference>
<dbReference type="InterPro" id="IPR059120">
    <property type="entry name" value="Cullin-like_AB"/>
</dbReference>
<dbReference type="InterPro" id="IPR016157">
    <property type="entry name" value="Cullin_CS"/>
</dbReference>
<dbReference type="InterPro" id="IPR016158">
    <property type="entry name" value="Cullin_homology"/>
</dbReference>
<proteinExistence type="inferred from homology"/>
<evidence type="ECO:0000313" key="7">
    <source>
        <dbReference type="EMBL" id="ODV93839.1"/>
    </source>
</evidence>
<dbReference type="SUPFAM" id="SSF46785">
    <property type="entry name" value="Winged helix' DNA-binding domain"/>
    <property type="match status" value="1"/>
</dbReference>
<dbReference type="EMBL" id="KV454017">
    <property type="protein sequence ID" value="ODV93839.1"/>
    <property type="molecule type" value="Genomic_DNA"/>
</dbReference>
<dbReference type="SMART" id="SM00884">
    <property type="entry name" value="Cullin_Nedd8"/>
    <property type="match status" value="1"/>
</dbReference>
<sequence>MSEPLPRADDLSATWKFVEPGLELILGSDVSPKMYMSVYTAIYNYCINKSRATQQQDAEVQRLNGNNNMNTQGSLLIGGQIYSKLNNYLAQYVQSLTKRPDESFLQFYVRTWQRYTIGAGYLNNIFDYMNRYWVQKERSDGKRHIYDVNTLCLLKWREDMFRKNVDTLINEILEQIQLQRLNKVDSSNDLSIAIKSFVSLGFDSNDLKKTNLSVYMNDFEKKFLELTREFYLNESNVFLQNNNVVDYMRKAEARLAEENSRANLILDEHTKKPLADVLNEVLIDKHAEAMYAAFPTLLDQNQLEDIHRMYSLLQRVPPTLEPLLQQFEEYIKREGLKAIEELKEEASKISSSSSSNGAKKAGAIDPKLYVRTIIDVYKRFVNTVNVSFKKNGLFVKSLDNASHEFINKNAIATPTPRSQSKTPELLAKYSDTLLKRKAKDSDSTSDMSVDDLMTVFKFINDKDAFETHYRRLLARRLIFNQAATDGEEEAVIQRLKQENSLEYTSKMTKMFQDMQASQELRSAFRDRALEDGSKDIVPDFTMYVLAETMWPFSAWKYPFKLPKELLPTQEKFEQMYNEKHSGRQLKWIWNHCRGEVKANIAKQGKPPFILSMSVFQMAIILPFNDRDTYSFEELLDITDLSSEYLEASIAPLVKFKLLNQKPAAPEFINKPNTKFTVVSEYRSKKMRVKFDYPLKIESKLESSDTQREIDEDRKNFIQACIVRIMKARKMLNHSALINEVIQQAHSRFNPTVSDIKKCIDILIEKEYLNRVDGDSYEYLA</sequence>
<dbReference type="InterPro" id="IPR001373">
    <property type="entry name" value="Cullin_N"/>
</dbReference>
<dbReference type="GO" id="GO:0000086">
    <property type="term" value="P:G2/M transition of mitotic cell cycle"/>
    <property type="evidence" value="ECO:0007669"/>
    <property type="project" value="EnsemblFungi"/>
</dbReference>
<dbReference type="SMART" id="SM00182">
    <property type="entry name" value="CULLIN"/>
    <property type="match status" value="1"/>
</dbReference>
<dbReference type="GO" id="GO:0000082">
    <property type="term" value="P:G1/S transition of mitotic cell cycle"/>
    <property type="evidence" value="ECO:0007669"/>
    <property type="project" value="EnsemblFungi"/>
</dbReference>
<dbReference type="GO" id="GO:0030466">
    <property type="term" value="P:silent mating-type cassette heterochromatin formation"/>
    <property type="evidence" value="ECO:0007669"/>
    <property type="project" value="EnsemblFungi"/>
</dbReference>
<evidence type="ECO:0000256" key="5">
    <source>
        <dbReference type="RuleBase" id="RU003829"/>
    </source>
</evidence>
<dbReference type="PROSITE" id="PS50069">
    <property type="entry name" value="CULLIN_2"/>
    <property type="match status" value="1"/>
</dbReference>
<dbReference type="InterPro" id="IPR045093">
    <property type="entry name" value="Cullin"/>
</dbReference>
<dbReference type="InterPro" id="IPR019559">
    <property type="entry name" value="Cullin_neddylation_domain"/>
</dbReference>
<dbReference type="PROSITE" id="PS01256">
    <property type="entry name" value="CULLIN_1"/>
    <property type="match status" value="1"/>
</dbReference>